<evidence type="ECO:0000256" key="1">
    <source>
        <dbReference type="ARBA" id="ARBA00004609"/>
    </source>
</evidence>
<comment type="subcellular location">
    <subcellularLocation>
        <location evidence="1">Cell membrane</location>
        <topology evidence="1">Lipid-anchor</topology>
        <topology evidence="1">GPI-anchor</topology>
    </subcellularLocation>
</comment>
<keyword evidence="5 10" id="KW-0732">Signal</keyword>
<organism evidence="12 13">
    <name type="scientific">Corchorus olitorius</name>
    <dbReference type="NCBI Taxonomy" id="93759"/>
    <lineage>
        <taxon>Eukaryota</taxon>
        <taxon>Viridiplantae</taxon>
        <taxon>Streptophyta</taxon>
        <taxon>Embryophyta</taxon>
        <taxon>Tracheophyta</taxon>
        <taxon>Spermatophyta</taxon>
        <taxon>Magnoliopsida</taxon>
        <taxon>eudicotyledons</taxon>
        <taxon>Gunneridae</taxon>
        <taxon>Pentapetalae</taxon>
        <taxon>rosids</taxon>
        <taxon>malvids</taxon>
        <taxon>Malvales</taxon>
        <taxon>Malvaceae</taxon>
        <taxon>Grewioideae</taxon>
        <taxon>Apeibeae</taxon>
        <taxon>Corchorus</taxon>
    </lineage>
</organism>
<dbReference type="InterPro" id="IPR016140">
    <property type="entry name" value="Bifunc_inhib/LTP/seed_store"/>
</dbReference>
<comment type="similarity">
    <text evidence="2">Belongs to the plant LTP family.</text>
</comment>
<dbReference type="EMBL" id="AWUE01022474">
    <property type="protein sequence ID" value="OMO57911.1"/>
    <property type="molecule type" value="Genomic_DNA"/>
</dbReference>
<dbReference type="OrthoDB" id="1938537at2759"/>
<keyword evidence="8" id="KW-0449">Lipoprotein</keyword>
<dbReference type="InterPro" id="IPR000528">
    <property type="entry name" value="Plant_nsLTP"/>
</dbReference>
<dbReference type="FunFam" id="1.10.110.10:FF:000001">
    <property type="entry name" value="Bifunctional inhibitor/lipid-transfer protein/seed storage 2S albumin superfamily protein"/>
    <property type="match status" value="1"/>
</dbReference>
<keyword evidence="3" id="KW-1003">Cell membrane</keyword>
<proteinExistence type="inferred from homology"/>
<dbReference type="Proteomes" id="UP000187203">
    <property type="component" value="Unassembled WGS sequence"/>
</dbReference>
<accession>A0A1R3GIL5</accession>
<evidence type="ECO:0000256" key="7">
    <source>
        <dbReference type="ARBA" id="ARBA00023180"/>
    </source>
</evidence>
<dbReference type="STRING" id="93759.A0A1R3GIL5"/>
<dbReference type="Pfam" id="PF14368">
    <property type="entry name" value="LTP_2"/>
    <property type="match status" value="1"/>
</dbReference>
<dbReference type="GO" id="GO:0098552">
    <property type="term" value="C:side of membrane"/>
    <property type="evidence" value="ECO:0007669"/>
    <property type="project" value="UniProtKB-KW"/>
</dbReference>
<dbReference type="InterPro" id="IPR043325">
    <property type="entry name" value="LTSS"/>
</dbReference>
<feature type="domain" description="Bifunctional inhibitor/plant lipid transfer protein/seed storage helical" evidence="11">
    <location>
        <begin position="35"/>
        <end position="112"/>
    </location>
</feature>
<dbReference type="PANTHER" id="PTHR33044">
    <property type="entry name" value="BIFUNCTIONAL INHIBITOR/LIPID-TRANSFER PROTEIN/SEED STORAGE 2S ALBUMIN SUPERFAMILY PROTEIN-RELATED"/>
    <property type="match status" value="1"/>
</dbReference>
<dbReference type="CDD" id="cd00010">
    <property type="entry name" value="AAI_LTSS"/>
    <property type="match status" value="1"/>
</dbReference>
<feature type="signal peptide" evidence="10">
    <location>
        <begin position="1"/>
        <end position="26"/>
    </location>
</feature>
<feature type="compositionally biased region" description="Low complexity" evidence="9">
    <location>
        <begin position="144"/>
        <end position="158"/>
    </location>
</feature>
<dbReference type="SUPFAM" id="SSF47699">
    <property type="entry name" value="Bifunctional inhibitor/lipid-transfer protein/seed storage 2S albumin"/>
    <property type="match status" value="1"/>
</dbReference>
<keyword evidence="7" id="KW-0325">Glycoprotein</keyword>
<gene>
    <name evidence="12" type="ORF">COLO4_34994</name>
</gene>
<evidence type="ECO:0000256" key="2">
    <source>
        <dbReference type="ARBA" id="ARBA00009748"/>
    </source>
</evidence>
<sequence>MESKTQTWTPSYIFLVMLLFAGLARSDVDQDKTECANQLVGLAPCLPYVGGTAKAPTIDCCSGLKTVLDKSRKCLCVLIKDKDDPSLGLKINTTLAALLPNTCHAPVNMTDCVALLHLTPNSKDAKMFEDYQKLTEGGHASTPAASGNSKSSGASTAAEKSDGGKGKKTWVGVEIAFGISLLIFTLHQNFGM</sequence>
<evidence type="ECO:0000256" key="3">
    <source>
        <dbReference type="ARBA" id="ARBA00022475"/>
    </source>
</evidence>
<evidence type="ECO:0000256" key="4">
    <source>
        <dbReference type="ARBA" id="ARBA00022622"/>
    </source>
</evidence>
<reference evidence="13" key="1">
    <citation type="submission" date="2013-09" db="EMBL/GenBank/DDBJ databases">
        <title>Corchorus olitorius genome sequencing.</title>
        <authorList>
            <person name="Alam M."/>
            <person name="Haque M.S."/>
            <person name="Islam M.S."/>
            <person name="Emdad E.M."/>
            <person name="Islam M.M."/>
            <person name="Ahmed B."/>
            <person name="Halim A."/>
            <person name="Hossen Q.M.M."/>
            <person name="Hossain M.Z."/>
            <person name="Ahmed R."/>
            <person name="Khan M.M."/>
            <person name="Islam R."/>
            <person name="Rashid M.M."/>
            <person name="Khan S.A."/>
            <person name="Rahman M.S."/>
            <person name="Alam M."/>
            <person name="Yahiya A.S."/>
            <person name="Khan M.S."/>
            <person name="Azam M.S."/>
            <person name="Haque T."/>
            <person name="Lashkar M.Z.H."/>
            <person name="Akhand A.I."/>
            <person name="Morshed G."/>
            <person name="Roy S."/>
            <person name="Uddin K.S."/>
            <person name="Rabeya T."/>
            <person name="Hossain A.S."/>
            <person name="Chowdhury A."/>
            <person name="Snigdha A.R."/>
            <person name="Mortoza M.S."/>
            <person name="Matin S.A."/>
            <person name="Hoque S.M.E."/>
            <person name="Islam M.K."/>
            <person name="Roy D.K."/>
            <person name="Haider R."/>
            <person name="Moosa M.M."/>
            <person name="Elias S.M."/>
            <person name="Hasan A.M."/>
            <person name="Jahan S."/>
            <person name="Shafiuddin M."/>
            <person name="Mahmood N."/>
            <person name="Shommy N.S."/>
        </authorList>
    </citation>
    <scope>NUCLEOTIDE SEQUENCE [LARGE SCALE GENOMIC DNA]</scope>
    <source>
        <strain evidence="13">cv. O-4</strain>
    </source>
</reference>
<dbReference type="GO" id="GO:0005886">
    <property type="term" value="C:plasma membrane"/>
    <property type="evidence" value="ECO:0007669"/>
    <property type="project" value="UniProtKB-SubCell"/>
</dbReference>
<feature type="chain" id="PRO_5012096652" evidence="10">
    <location>
        <begin position="27"/>
        <end position="192"/>
    </location>
</feature>
<keyword evidence="13" id="KW-1185">Reference proteome</keyword>
<dbReference type="GO" id="GO:0006869">
    <property type="term" value="P:lipid transport"/>
    <property type="evidence" value="ECO:0007669"/>
    <property type="project" value="InterPro"/>
</dbReference>
<keyword evidence="6" id="KW-1015">Disulfide bond</keyword>
<name>A0A1R3GIL5_9ROSI</name>
<evidence type="ECO:0000256" key="6">
    <source>
        <dbReference type="ARBA" id="ARBA00023157"/>
    </source>
</evidence>
<feature type="region of interest" description="Disordered" evidence="9">
    <location>
        <begin position="138"/>
        <end position="167"/>
    </location>
</feature>
<dbReference type="PRINTS" id="PR00382">
    <property type="entry name" value="LIPIDTRNSFER"/>
</dbReference>
<dbReference type="Gene3D" id="1.10.110.10">
    <property type="entry name" value="Plant lipid-transfer and hydrophobic proteins"/>
    <property type="match status" value="1"/>
</dbReference>
<evidence type="ECO:0000313" key="13">
    <source>
        <dbReference type="Proteomes" id="UP000187203"/>
    </source>
</evidence>
<keyword evidence="4" id="KW-0472">Membrane</keyword>
<dbReference type="AlphaFoldDB" id="A0A1R3GIL5"/>
<comment type="caution">
    <text evidence="12">The sequence shown here is derived from an EMBL/GenBank/DDBJ whole genome shotgun (WGS) entry which is preliminary data.</text>
</comment>
<dbReference type="InterPro" id="IPR036312">
    <property type="entry name" value="Bifun_inhib/LTP/seed_sf"/>
</dbReference>
<evidence type="ECO:0000259" key="11">
    <source>
        <dbReference type="SMART" id="SM00499"/>
    </source>
</evidence>
<evidence type="ECO:0000256" key="8">
    <source>
        <dbReference type="ARBA" id="ARBA00023288"/>
    </source>
</evidence>
<evidence type="ECO:0000313" key="12">
    <source>
        <dbReference type="EMBL" id="OMO57911.1"/>
    </source>
</evidence>
<evidence type="ECO:0000256" key="9">
    <source>
        <dbReference type="SAM" id="MobiDB-lite"/>
    </source>
</evidence>
<dbReference type="SMART" id="SM00499">
    <property type="entry name" value="AAI"/>
    <property type="match status" value="1"/>
</dbReference>
<keyword evidence="4" id="KW-0336">GPI-anchor</keyword>
<dbReference type="GO" id="GO:0008289">
    <property type="term" value="F:lipid binding"/>
    <property type="evidence" value="ECO:0007669"/>
    <property type="project" value="InterPro"/>
</dbReference>
<evidence type="ECO:0000256" key="5">
    <source>
        <dbReference type="ARBA" id="ARBA00022729"/>
    </source>
</evidence>
<evidence type="ECO:0000256" key="10">
    <source>
        <dbReference type="SAM" id="SignalP"/>
    </source>
</evidence>
<protein>
    <submittedName>
        <fullName evidence="12">Plant lipid transfer protein/Par allergen</fullName>
    </submittedName>
</protein>